<evidence type="ECO:0000256" key="2">
    <source>
        <dbReference type="SAM" id="SignalP"/>
    </source>
</evidence>
<gene>
    <name evidence="3" type="ORF">DZF98_03520</name>
</gene>
<feature type="signal peptide" evidence="2">
    <location>
        <begin position="1"/>
        <end position="21"/>
    </location>
</feature>
<evidence type="ECO:0000313" key="4">
    <source>
        <dbReference type="Proteomes" id="UP000265355"/>
    </source>
</evidence>
<feature type="chain" id="PRO_5047310546" description="Lipoprotein" evidence="2">
    <location>
        <begin position="22"/>
        <end position="198"/>
    </location>
</feature>
<keyword evidence="2" id="KW-0732">Signal</keyword>
<keyword evidence="4" id="KW-1185">Reference proteome</keyword>
<organism evidence="3 4">
    <name type="scientific">Clavibacter californiensis</name>
    <dbReference type="NCBI Taxonomy" id="1401995"/>
    <lineage>
        <taxon>Bacteria</taxon>
        <taxon>Bacillati</taxon>
        <taxon>Actinomycetota</taxon>
        <taxon>Actinomycetes</taxon>
        <taxon>Micrococcales</taxon>
        <taxon>Microbacteriaceae</taxon>
        <taxon>Clavibacter</taxon>
    </lineage>
</organism>
<proteinExistence type="predicted"/>
<protein>
    <recommendedName>
        <fullName evidence="5">Lipoprotein</fullName>
    </recommendedName>
</protein>
<accession>A0ABX9N7Q0</accession>
<dbReference type="RefSeq" id="WP_104235054.1">
    <property type="nucleotide sequence ID" value="NZ_CP040792.1"/>
</dbReference>
<comment type="caution">
    <text evidence="3">The sequence shown here is derived from an EMBL/GenBank/DDBJ whole genome shotgun (WGS) entry which is preliminary data.</text>
</comment>
<dbReference type="Proteomes" id="UP000265355">
    <property type="component" value="Unassembled WGS sequence"/>
</dbReference>
<evidence type="ECO:0000313" key="3">
    <source>
        <dbReference type="EMBL" id="RII93746.1"/>
    </source>
</evidence>
<evidence type="ECO:0000256" key="1">
    <source>
        <dbReference type="SAM" id="MobiDB-lite"/>
    </source>
</evidence>
<dbReference type="EMBL" id="QWEE01000029">
    <property type="protein sequence ID" value="RII93746.1"/>
    <property type="molecule type" value="Genomic_DNA"/>
</dbReference>
<sequence length="198" mass="20713">MRYLRVLVLAAAVVLPLSACAGYPGSRDADDELTGVALVLDDGQGSQVHACFGFVQQSLPPKCSGPVVHGWDWSAVDEEETAAGVTFGEYDVTGTWGGTALTLTQPATVAGPTPGPDATTEPAGQEPDPASVKRAFDDEDPPWQGDDRAVFMEYGDGPLKVTIVFDDGRVQDAADAKYGEGVVQVSSALRSIGDAQDR</sequence>
<name>A0ABX9N7Q0_9MICO</name>
<evidence type="ECO:0008006" key="5">
    <source>
        <dbReference type="Google" id="ProtNLM"/>
    </source>
</evidence>
<reference evidence="3 4" key="1">
    <citation type="submission" date="2018-08" db="EMBL/GenBank/DDBJ databases">
        <title>Genome Sequence of Clavibacter michiganensis Subspecies type strains, and the Atypical Peach-Colored Strains Isolated from Tomato.</title>
        <authorList>
            <person name="Osdaghi E."/>
            <person name="Portier P."/>
            <person name="Briand M."/>
            <person name="Jacques M.-A."/>
        </authorList>
    </citation>
    <scope>NUCLEOTIDE SEQUENCE [LARGE SCALE GENOMIC DNA]</scope>
    <source>
        <strain evidence="3 4">CFBP 8216</strain>
    </source>
</reference>
<feature type="region of interest" description="Disordered" evidence="1">
    <location>
        <begin position="105"/>
        <end position="142"/>
    </location>
</feature>